<gene>
    <name evidence="2" type="ORF">Cha6605_5787</name>
</gene>
<dbReference type="EMBL" id="CP003600">
    <property type="protein sequence ID" value="AFY96642.1"/>
    <property type="molecule type" value="Genomic_DNA"/>
</dbReference>
<keyword evidence="3" id="KW-1185">Reference proteome</keyword>
<name>K9UNG1_CHAP6</name>
<sequence>MKHSICSTKIAKVFIPVGCVAVSALVVAPAQAANFAFTENPDNTLSITADFFESGFSVNGNLLQQGGTPGTLTLPGSNNPVSFSGTWLNFNQSTPLSRTIYFTDGNTSQISDIFSYTVSNANNFGTISGTFQSASNLGFLPNGVSQSDVFQAGTSVPFSSDFLTASVATTAPTSVPEPFTIIGTLIGGTAAFRMKKKLNTTNK</sequence>
<protein>
    <submittedName>
        <fullName evidence="2">PEP-CTERM putative exosortase interaction domain-containing protein</fullName>
    </submittedName>
</protein>
<accession>K9UNG1</accession>
<evidence type="ECO:0000313" key="2">
    <source>
        <dbReference type="EMBL" id="AFY96642.1"/>
    </source>
</evidence>
<feature type="signal peptide" evidence="1">
    <location>
        <begin position="1"/>
        <end position="32"/>
    </location>
</feature>
<dbReference type="Proteomes" id="UP000010366">
    <property type="component" value="Chromosome"/>
</dbReference>
<evidence type="ECO:0000256" key="1">
    <source>
        <dbReference type="SAM" id="SignalP"/>
    </source>
</evidence>
<reference evidence="2 3" key="1">
    <citation type="submission" date="2012-05" db="EMBL/GenBank/DDBJ databases">
        <title>Finished chromosome of genome of Chamaesiphon sp. PCC 6605.</title>
        <authorList>
            <consortium name="US DOE Joint Genome Institute"/>
            <person name="Gugger M."/>
            <person name="Coursin T."/>
            <person name="Rippka R."/>
            <person name="Tandeau De Marsac N."/>
            <person name="Huntemann M."/>
            <person name="Wei C.-L."/>
            <person name="Han J."/>
            <person name="Detter J.C."/>
            <person name="Han C."/>
            <person name="Tapia R."/>
            <person name="Chen A."/>
            <person name="Kyrpides N."/>
            <person name="Mavromatis K."/>
            <person name="Markowitz V."/>
            <person name="Szeto E."/>
            <person name="Ivanova N."/>
            <person name="Pagani I."/>
            <person name="Pati A."/>
            <person name="Goodwin L."/>
            <person name="Nordberg H.P."/>
            <person name="Cantor M.N."/>
            <person name="Hua S.X."/>
            <person name="Woyke T."/>
            <person name="Kerfeld C.A."/>
        </authorList>
    </citation>
    <scope>NUCLEOTIDE SEQUENCE [LARGE SCALE GENOMIC DNA]</scope>
    <source>
        <strain evidence="3">ATCC 27169 / PCC 6605</strain>
    </source>
</reference>
<keyword evidence="1" id="KW-0732">Signal</keyword>
<proteinExistence type="predicted"/>
<dbReference type="RefSeq" id="WP_015162717.1">
    <property type="nucleotide sequence ID" value="NC_019697.1"/>
</dbReference>
<evidence type="ECO:0000313" key="3">
    <source>
        <dbReference type="Proteomes" id="UP000010366"/>
    </source>
</evidence>
<dbReference type="KEGG" id="cmp:Cha6605_5787"/>
<dbReference type="InterPro" id="IPR013424">
    <property type="entry name" value="Ice-binding_C"/>
</dbReference>
<dbReference type="NCBIfam" id="TIGR02595">
    <property type="entry name" value="PEP_CTERM"/>
    <property type="match status" value="1"/>
</dbReference>
<dbReference type="OrthoDB" id="580568at2"/>
<dbReference type="AlphaFoldDB" id="K9UNG1"/>
<feature type="chain" id="PRO_5003936618" evidence="1">
    <location>
        <begin position="33"/>
        <end position="203"/>
    </location>
</feature>
<dbReference type="HOGENOM" id="CLU_1346890_0_0_3"/>
<organism evidence="2 3">
    <name type="scientific">Chamaesiphon minutus (strain ATCC 27169 / PCC 6605)</name>
    <dbReference type="NCBI Taxonomy" id="1173020"/>
    <lineage>
        <taxon>Bacteria</taxon>
        <taxon>Bacillati</taxon>
        <taxon>Cyanobacteriota</taxon>
        <taxon>Cyanophyceae</taxon>
        <taxon>Gomontiellales</taxon>
        <taxon>Chamaesiphonaceae</taxon>
        <taxon>Chamaesiphon</taxon>
    </lineage>
</organism>